<name>A0AAW1SKZ0_9CHLO</name>
<comment type="caution">
    <text evidence="7">The sequence shown here is derived from an EMBL/GenBank/DDBJ whole genome shotgun (WGS) entry which is preliminary data.</text>
</comment>
<dbReference type="Gene3D" id="3.30.70.330">
    <property type="match status" value="1"/>
</dbReference>
<evidence type="ECO:0000313" key="8">
    <source>
        <dbReference type="Proteomes" id="UP001445335"/>
    </source>
</evidence>
<dbReference type="InterPro" id="IPR012677">
    <property type="entry name" value="Nucleotide-bd_a/b_plait_sf"/>
</dbReference>
<dbReference type="InterPro" id="IPR000504">
    <property type="entry name" value="RRM_dom"/>
</dbReference>
<keyword evidence="3" id="KW-0539">Nucleus</keyword>
<keyword evidence="2 4" id="KW-0694">RNA-binding</keyword>
<dbReference type="PANTHER" id="PTHR23238">
    <property type="entry name" value="RNA BINDING PROTEIN"/>
    <property type="match status" value="1"/>
</dbReference>
<sequence>MAYNPDTLSFTVPETDMIYVAGLPMGITEEEIAKHFGTIGVLKQDKKKGKPKIWLYRDKATGALKGDGTVSYEDPFSAASAVEWFNGKDFNGSTLSVSLAETKPEKYGGGGGSYGGGGSRYGGGGGGSFGGGGRRDERGGGGYGDRGRDRGGGRGYGEGGGGSYGGGRSSYGDRSGGGRDRDRDRDRDQGGFGGGGGGRY</sequence>
<evidence type="ECO:0000259" key="6">
    <source>
        <dbReference type="PROSITE" id="PS50102"/>
    </source>
</evidence>
<dbReference type="FunFam" id="3.30.70.330:FF:000574">
    <property type="entry name" value="HIV Tat-specific factor 1"/>
    <property type="match status" value="1"/>
</dbReference>
<feature type="compositionally biased region" description="Gly residues" evidence="5">
    <location>
        <begin position="153"/>
        <end position="169"/>
    </location>
</feature>
<evidence type="ECO:0000256" key="3">
    <source>
        <dbReference type="ARBA" id="ARBA00023242"/>
    </source>
</evidence>
<dbReference type="SUPFAM" id="SSF54928">
    <property type="entry name" value="RNA-binding domain, RBD"/>
    <property type="match status" value="1"/>
</dbReference>
<dbReference type="Proteomes" id="UP001445335">
    <property type="component" value="Unassembled WGS sequence"/>
</dbReference>
<dbReference type="InterPro" id="IPR034870">
    <property type="entry name" value="TET_fam"/>
</dbReference>
<dbReference type="CDD" id="cd12534">
    <property type="entry name" value="RRM_SARFH"/>
    <property type="match status" value="1"/>
</dbReference>
<dbReference type="GO" id="GO:0005634">
    <property type="term" value="C:nucleus"/>
    <property type="evidence" value="ECO:0007669"/>
    <property type="project" value="UniProtKB-SubCell"/>
</dbReference>
<evidence type="ECO:0000256" key="5">
    <source>
        <dbReference type="SAM" id="MobiDB-lite"/>
    </source>
</evidence>
<dbReference type="PROSITE" id="PS50102">
    <property type="entry name" value="RRM"/>
    <property type="match status" value="1"/>
</dbReference>
<dbReference type="InterPro" id="IPR035979">
    <property type="entry name" value="RBD_domain_sf"/>
</dbReference>
<dbReference type="Pfam" id="PF00076">
    <property type="entry name" value="RRM_1"/>
    <property type="match status" value="1"/>
</dbReference>
<protein>
    <recommendedName>
        <fullName evidence="6">RRM domain-containing protein</fullName>
    </recommendedName>
</protein>
<dbReference type="AlphaFoldDB" id="A0AAW1SKZ0"/>
<evidence type="ECO:0000256" key="1">
    <source>
        <dbReference type="ARBA" id="ARBA00004123"/>
    </source>
</evidence>
<evidence type="ECO:0000256" key="2">
    <source>
        <dbReference type="ARBA" id="ARBA00022884"/>
    </source>
</evidence>
<dbReference type="GO" id="GO:0006355">
    <property type="term" value="P:regulation of DNA-templated transcription"/>
    <property type="evidence" value="ECO:0007669"/>
    <property type="project" value="InterPro"/>
</dbReference>
<feature type="compositionally biased region" description="Basic and acidic residues" evidence="5">
    <location>
        <begin position="133"/>
        <end position="152"/>
    </location>
</feature>
<evidence type="ECO:0000313" key="7">
    <source>
        <dbReference type="EMBL" id="KAK9846514.1"/>
    </source>
</evidence>
<organism evidence="7 8">
    <name type="scientific">Elliptochloris bilobata</name>
    <dbReference type="NCBI Taxonomy" id="381761"/>
    <lineage>
        <taxon>Eukaryota</taxon>
        <taxon>Viridiplantae</taxon>
        <taxon>Chlorophyta</taxon>
        <taxon>core chlorophytes</taxon>
        <taxon>Trebouxiophyceae</taxon>
        <taxon>Trebouxiophyceae incertae sedis</taxon>
        <taxon>Elliptochloris clade</taxon>
        <taxon>Elliptochloris</taxon>
    </lineage>
</organism>
<evidence type="ECO:0000256" key="4">
    <source>
        <dbReference type="PROSITE-ProRule" id="PRU00176"/>
    </source>
</evidence>
<dbReference type="EMBL" id="JALJOU010000001">
    <property type="protein sequence ID" value="KAK9846514.1"/>
    <property type="molecule type" value="Genomic_DNA"/>
</dbReference>
<dbReference type="SMART" id="SM00360">
    <property type="entry name" value="RRM"/>
    <property type="match status" value="1"/>
</dbReference>
<dbReference type="GO" id="GO:0003723">
    <property type="term" value="F:RNA binding"/>
    <property type="evidence" value="ECO:0007669"/>
    <property type="project" value="UniProtKB-UniRule"/>
</dbReference>
<accession>A0AAW1SKZ0</accession>
<feature type="region of interest" description="Disordered" evidence="5">
    <location>
        <begin position="125"/>
        <end position="200"/>
    </location>
</feature>
<keyword evidence="8" id="KW-1185">Reference proteome</keyword>
<feature type="compositionally biased region" description="Gly residues" evidence="5">
    <location>
        <begin position="190"/>
        <end position="200"/>
    </location>
</feature>
<reference evidence="7 8" key="1">
    <citation type="journal article" date="2024" name="Nat. Commun.">
        <title>Phylogenomics reveals the evolutionary origins of lichenization in chlorophyte algae.</title>
        <authorList>
            <person name="Puginier C."/>
            <person name="Libourel C."/>
            <person name="Otte J."/>
            <person name="Skaloud P."/>
            <person name="Haon M."/>
            <person name="Grisel S."/>
            <person name="Petersen M."/>
            <person name="Berrin J.G."/>
            <person name="Delaux P.M."/>
            <person name="Dal Grande F."/>
            <person name="Keller J."/>
        </authorList>
    </citation>
    <scope>NUCLEOTIDE SEQUENCE [LARGE SCALE GENOMIC DNA]</scope>
    <source>
        <strain evidence="7 8">SAG 245.80</strain>
    </source>
</reference>
<gene>
    <name evidence="7" type="ORF">WJX81_005757</name>
</gene>
<comment type="subcellular location">
    <subcellularLocation>
        <location evidence="1">Nucleus</location>
    </subcellularLocation>
</comment>
<feature type="domain" description="RRM" evidence="6">
    <location>
        <begin position="16"/>
        <end position="102"/>
    </location>
</feature>
<feature type="compositionally biased region" description="Basic and acidic residues" evidence="5">
    <location>
        <begin position="176"/>
        <end position="189"/>
    </location>
</feature>
<proteinExistence type="predicted"/>